<evidence type="ECO:0000259" key="1">
    <source>
        <dbReference type="SMART" id="SM01058"/>
    </source>
</evidence>
<dbReference type="Proteomes" id="UP000824099">
    <property type="component" value="Unassembled WGS sequence"/>
</dbReference>
<proteinExistence type="predicted"/>
<comment type="caution">
    <text evidence="2">The sequence shown here is derived from an EMBL/GenBank/DDBJ whole genome shotgun (WGS) entry which is preliminary data.</text>
</comment>
<evidence type="ECO:0000313" key="3">
    <source>
        <dbReference type="Proteomes" id="UP000824099"/>
    </source>
</evidence>
<feature type="domain" description="CarD-like/TRCF RNAP-interacting" evidence="1">
    <location>
        <begin position="1"/>
        <end position="114"/>
    </location>
</feature>
<dbReference type="InterPro" id="IPR048792">
    <property type="entry name" value="CarD_C"/>
</dbReference>
<reference evidence="2" key="1">
    <citation type="submission" date="2020-10" db="EMBL/GenBank/DDBJ databases">
        <authorList>
            <person name="Gilroy R."/>
        </authorList>
    </citation>
    <scope>NUCLEOTIDE SEQUENCE</scope>
    <source>
        <strain evidence="2">CHK160-1198</strain>
    </source>
</reference>
<dbReference type="SUPFAM" id="SSF141259">
    <property type="entry name" value="CarD-like"/>
    <property type="match status" value="1"/>
</dbReference>
<dbReference type="GO" id="GO:0009303">
    <property type="term" value="P:rRNA transcription"/>
    <property type="evidence" value="ECO:0007669"/>
    <property type="project" value="TreeGrafter"/>
</dbReference>
<protein>
    <submittedName>
        <fullName evidence="2">CarD family transcriptional regulator</fullName>
    </submittedName>
</protein>
<dbReference type="AlphaFoldDB" id="A0A9D1MPD8"/>
<dbReference type="EMBL" id="DVNI01000030">
    <property type="protein sequence ID" value="HIU63825.1"/>
    <property type="molecule type" value="Genomic_DNA"/>
</dbReference>
<dbReference type="PANTHER" id="PTHR38447">
    <property type="entry name" value="TRANSCRIPTION FACTOR YDEB-RELATED"/>
    <property type="match status" value="1"/>
</dbReference>
<sequence length="161" mass="18836">MFETGDKVVYPMHGAGMVHSIEKRKNADGTLVEYFILEMLLGDMRIMIPVENVEQVGLRHVINEQELKELEKILTSRPENEMKSITWNRRFNLYLDKMKSGDSFEVACVVRTLAVQEEEKKLSTGERRLLNMAKQILLSEIMLVRSQKLEEADEWLNKFFQ</sequence>
<dbReference type="Pfam" id="PF21095">
    <property type="entry name" value="CarD_C"/>
    <property type="match status" value="1"/>
</dbReference>
<gene>
    <name evidence="2" type="ORF">IAB06_02115</name>
</gene>
<dbReference type="Gene3D" id="2.40.10.170">
    <property type="match status" value="1"/>
</dbReference>
<dbReference type="Pfam" id="PF02559">
    <property type="entry name" value="CarD_TRCF_RID"/>
    <property type="match status" value="1"/>
</dbReference>
<dbReference type="InterPro" id="IPR003711">
    <property type="entry name" value="CarD-like/TRCF_RID"/>
</dbReference>
<name>A0A9D1MPD8_9FIRM</name>
<evidence type="ECO:0000313" key="2">
    <source>
        <dbReference type="EMBL" id="HIU63825.1"/>
    </source>
</evidence>
<reference evidence="2" key="2">
    <citation type="journal article" date="2021" name="PeerJ">
        <title>Extensive microbial diversity within the chicken gut microbiome revealed by metagenomics and culture.</title>
        <authorList>
            <person name="Gilroy R."/>
            <person name="Ravi A."/>
            <person name="Getino M."/>
            <person name="Pursley I."/>
            <person name="Horton D.L."/>
            <person name="Alikhan N.F."/>
            <person name="Baker D."/>
            <person name="Gharbi K."/>
            <person name="Hall N."/>
            <person name="Watson M."/>
            <person name="Adriaenssens E.M."/>
            <person name="Foster-Nyarko E."/>
            <person name="Jarju S."/>
            <person name="Secka A."/>
            <person name="Antonio M."/>
            <person name="Oren A."/>
            <person name="Chaudhuri R.R."/>
            <person name="La Ragione R."/>
            <person name="Hildebrand F."/>
            <person name="Pallen M.J."/>
        </authorList>
    </citation>
    <scope>NUCLEOTIDE SEQUENCE</scope>
    <source>
        <strain evidence="2">CHK160-1198</strain>
    </source>
</reference>
<dbReference type="Gene3D" id="1.20.58.1290">
    <property type="entry name" value="CarD-like, C-terminal domain"/>
    <property type="match status" value="1"/>
</dbReference>
<dbReference type="InterPro" id="IPR036101">
    <property type="entry name" value="CarD-like/TRCF_RID_sf"/>
</dbReference>
<dbReference type="InterPro" id="IPR042215">
    <property type="entry name" value="CarD-like_C"/>
</dbReference>
<accession>A0A9D1MPD8</accession>
<organism evidence="2 3">
    <name type="scientific">Candidatus Avacidaminococcus intestinavium</name>
    <dbReference type="NCBI Taxonomy" id="2840684"/>
    <lineage>
        <taxon>Bacteria</taxon>
        <taxon>Bacillati</taxon>
        <taxon>Bacillota</taxon>
        <taxon>Negativicutes</taxon>
        <taxon>Acidaminococcales</taxon>
        <taxon>Acidaminococcaceae</taxon>
        <taxon>Acidaminococcaceae incertae sedis</taxon>
        <taxon>Candidatus Avacidaminococcus</taxon>
    </lineage>
</organism>
<dbReference type="InterPro" id="IPR052531">
    <property type="entry name" value="CarD-like_regulator"/>
</dbReference>
<dbReference type="PANTHER" id="PTHR38447:SF1">
    <property type="entry name" value="RNA POLYMERASE-BINDING TRANSCRIPTION FACTOR CARD"/>
    <property type="match status" value="1"/>
</dbReference>
<dbReference type="SMART" id="SM01058">
    <property type="entry name" value="CarD_TRCF"/>
    <property type="match status" value="1"/>
</dbReference>